<protein>
    <recommendedName>
        <fullName evidence="1">Reverse transcriptase Ty1/copia-type domain-containing protein</fullName>
    </recommendedName>
</protein>
<organism evidence="2 3">
    <name type="scientific">Austropuccinia psidii MF-1</name>
    <dbReference type="NCBI Taxonomy" id="1389203"/>
    <lineage>
        <taxon>Eukaryota</taxon>
        <taxon>Fungi</taxon>
        <taxon>Dikarya</taxon>
        <taxon>Basidiomycota</taxon>
        <taxon>Pucciniomycotina</taxon>
        <taxon>Pucciniomycetes</taxon>
        <taxon>Pucciniales</taxon>
        <taxon>Sphaerophragmiaceae</taxon>
        <taxon>Austropuccinia</taxon>
    </lineage>
</organism>
<proteinExistence type="predicted"/>
<evidence type="ECO:0000259" key="1">
    <source>
        <dbReference type="Pfam" id="PF07727"/>
    </source>
</evidence>
<reference evidence="2" key="1">
    <citation type="submission" date="2021-03" db="EMBL/GenBank/DDBJ databases">
        <title>Draft genome sequence of rust myrtle Austropuccinia psidii MF-1, a brazilian biotype.</title>
        <authorList>
            <person name="Quecine M.C."/>
            <person name="Pachon D.M.R."/>
            <person name="Bonatelli M.L."/>
            <person name="Correr F.H."/>
            <person name="Franceschini L.M."/>
            <person name="Leite T.F."/>
            <person name="Margarido G.R.A."/>
            <person name="Almeida C.A."/>
            <person name="Ferrarezi J.A."/>
            <person name="Labate C.A."/>
        </authorList>
    </citation>
    <scope>NUCLEOTIDE SEQUENCE</scope>
    <source>
        <strain evidence="2">MF-1</strain>
    </source>
</reference>
<dbReference type="PANTHER" id="PTHR11439">
    <property type="entry name" value="GAG-POL-RELATED RETROTRANSPOSON"/>
    <property type="match status" value="1"/>
</dbReference>
<sequence>MDDLKVWDMVDIDPSYKLVGTTWVFKIKKNHLNKVVNHKACLCAQELTQTFGVYFKKTYSPTGWLNSLRVLIAFAATNCLLFHQIDMKSAFLNAPLSKMVFLSILQGVNIDRRKICLCLNRAIYGLKQVPLVWYQPLKDWLFKVGFAPCTLAPCILYWSAPSPIWLYVHVDEITILGKEVASFKSEISSKLKIKDLGKAELLLGIRVAQGEDCITLDTQHFAEALLELYGIGNCCTVSTPLVPNQHLSSATDEEKALFVALGISYRSSVGSINYLSTATWPDLLHAVSSVSQLLEHPGINHWKAFLHVLWYLKGSQDFALTYKAGSGHRIVAYSNTDWENCTSTRRSITGYLVWLNNCFVVWNTMKQPTVSLSTSEAEYMSLCNFTSEFLWLRQ</sequence>
<name>A0A9Q3DLA7_9BASI</name>
<dbReference type="EMBL" id="AVOT02019034">
    <property type="protein sequence ID" value="MBW0506356.1"/>
    <property type="molecule type" value="Genomic_DNA"/>
</dbReference>
<evidence type="ECO:0000313" key="3">
    <source>
        <dbReference type="Proteomes" id="UP000765509"/>
    </source>
</evidence>
<dbReference type="PANTHER" id="PTHR11439:SF467">
    <property type="entry name" value="INTEGRASE CATALYTIC DOMAIN-CONTAINING PROTEIN"/>
    <property type="match status" value="1"/>
</dbReference>
<dbReference type="InterPro" id="IPR043502">
    <property type="entry name" value="DNA/RNA_pol_sf"/>
</dbReference>
<feature type="domain" description="Reverse transcriptase Ty1/copia-type" evidence="1">
    <location>
        <begin position="5"/>
        <end position="242"/>
    </location>
</feature>
<dbReference type="CDD" id="cd09272">
    <property type="entry name" value="RNase_HI_RT_Ty1"/>
    <property type="match status" value="1"/>
</dbReference>
<accession>A0A9Q3DLA7</accession>
<evidence type="ECO:0000313" key="2">
    <source>
        <dbReference type="EMBL" id="MBW0506356.1"/>
    </source>
</evidence>
<dbReference type="InterPro" id="IPR013103">
    <property type="entry name" value="RVT_2"/>
</dbReference>
<dbReference type="Proteomes" id="UP000765509">
    <property type="component" value="Unassembled WGS sequence"/>
</dbReference>
<gene>
    <name evidence="2" type="ORF">O181_046071</name>
</gene>
<dbReference type="Pfam" id="PF07727">
    <property type="entry name" value="RVT_2"/>
    <property type="match status" value="1"/>
</dbReference>
<dbReference type="AlphaFoldDB" id="A0A9Q3DLA7"/>
<comment type="caution">
    <text evidence="2">The sequence shown here is derived from an EMBL/GenBank/DDBJ whole genome shotgun (WGS) entry which is preliminary data.</text>
</comment>
<keyword evidence="3" id="KW-1185">Reference proteome</keyword>
<dbReference type="SUPFAM" id="SSF56672">
    <property type="entry name" value="DNA/RNA polymerases"/>
    <property type="match status" value="1"/>
</dbReference>